<dbReference type="OrthoDB" id="4732159at2"/>
<dbReference type="Pfam" id="PF10824">
    <property type="entry name" value="T7SS_ESX_EspC"/>
    <property type="match status" value="1"/>
</dbReference>
<dbReference type="InterPro" id="IPR022536">
    <property type="entry name" value="EspC"/>
</dbReference>
<keyword evidence="2" id="KW-1185">Reference proteome</keyword>
<dbReference type="RefSeq" id="WP_096443759.1">
    <property type="nucleotide sequence ID" value="NZ_AP018164.1"/>
</dbReference>
<name>A0A1Z4EPZ6_9MYCO</name>
<dbReference type="KEGG" id="mshg:MSG_04933"/>
<dbReference type="EMBL" id="AP018164">
    <property type="protein sequence ID" value="BAX95039.1"/>
    <property type="molecule type" value="Genomic_DNA"/>
</dbReference>
<protein>
    <submittedName>
        <fullName evidence="1">ESX-1 secretion-associated protein</fullName>
    </submittedName>
</protein>
<dbReference type="AlphaFoldDB" id="A0A1Z4EPZ6"/>
<reference evidence="2" key="1">
    <citation type="submission" date="2017-06" db="EMBL/GenBank/DDBJ databases">
        <title>Complete Genome Sequence of Mycobacterium shigaense.</title>
        <authorList>
            <person name="Fukano H."/>
            <person name="Yoshida M."/>
            <person name="Kazumi Y."/>
            <person name="Ogura Y."/>
            <person name="Mitarai S."/>
            <person name="Hayashi T."/>
            <person name="Hoshino Y."/>
        </authorList>
    </citation>
    <scope>NUCLEOTIDE SEQUENCE [LARGE SCALE GENOMIC DNA]</scope>
    <source>
        <strain evidence="2">UN-152</strain>
    </source>
</reference>
<evidence type="ECO:0000313" key="2">
    <source>
        <dbReference type="Proteomes" id="UP000217736"/>
    </source>
</evidence>
<proteinExistence type="predicted"/>
<gene>
    <name evidence="1" type="ORF">MSG_04933</name>
</gene>
<organism evidence="1 2">
    <name type="scientific">Mycobacterium shigaense</name>
    <dbReference type="NCBI Taxonomy" id="722731"/>
    <lineage>
        <taxon>Bacteria</taxon>
        <taxon>Bacillati</taxon>
        <taxon>Actinomycetota</taxon>
        <taxon>Actinomycetes</taxon>
        <taxon>Mycobacteriales</taxon>
        <taxon>Mycobacteriaceae</taxon>
        <taxon>Mycobacterium</taxon>
        <taxon>Mycobacterium simiae complex</taxon>
    </lineage>
</organism>
<dbReference type="GO" id="GO:0009306">
    <property type="term" value="P:protein secretion"/>
    <property type="evidence" value="ECO:0007669"/>
    <property type="project" value="InterPro"/>
</dbReference>
<sequence length="104" mass="10703">MADLLLNPSILTTLANSQDSAAKDAEDAANALNGTASNCWLNHGVISGPSNNAFSTIEDIRKAAGKALAKGSNGLAAKLRTAREAYTGVDSELAGNLNKQMLDT</sequence>
<accession>A0A1Z4EPZ6</accession>
<evidence type="ECO:0000313" key="1">
    <source>
        <dbReference type="EMBL" id="BAX95039.1"/>
    </source>
</evidence>
<dbReference type="Proteomes" id="UP000217736">
    <property type="component" value="Chromosome"/>
</dbReference>